<dbReference type="Pfam" id="PF01259">
    <property type="entry name" value="SAICAR_synt"/>
    <property type="match status" value="1"/>
</dbReference>
<dbReference type="RefSeq" id="WP_006701900.1">
    <property type="nucleotide sequence ID" value="NZ_JH932301.1"/>
</dbReference>
<evidence type="ECO:0000313" key="9">
    <source>
        <dbReference type="EMBL" id="EKB54329.1"/>
    </source>
</evidence>
<evidence type="ECO:0000259" key="8">
    <source>
        <dbReference type="Pfam" id="PF01259"/>
    </source>
</evidence>
<keyword evidence="3" id="KW-0436">Ligase</keyword>
<evidence type="ECO:0000256" key="6">
    <source>
        <dbReference type="ARBA" id="ARBA00022840"/>
    </source>
</evidence>
<reference evidence="9 10" key="1">
    <citation type="submission" date="2012-07" db="EMBL/GenBank/DDBJ databases">
        <title>The Genome Sequence of Facklamia ignava CCUG 37419.</title>
        <authorList>
            <consortium name="The Broad Institute Genome Sequencing Platform"/>
            <person name="Earl A."/>
            <person name="Ward D."/>
            <person name="Feldgarden M."/>
            <person name="Gevers D."/>
            <person name="Huys G."/>
            <person name="Walker B."/>
            <person name="Young S.K."/>
            <person name="Zeng Q."/>
            <person name="Gargeya S."/>
            <person name="Fitzgerald M."/>
            <person name="Haas B."/>
            <person name="Abouelleil A."/>
            <person name="Alvarado L."/>
            <person name="Arachchi H.M."/>
            <person name="Berlin A.M."/>
            <person name="Chapman S.B."/>
            <person name="Goldberg J."/>
            <person name="Griggs A."/>
            <person name="Gujja S."/>
            <person name="Hansen M."/>
            <person name="Howarth C."/>
            <person name="Imamovic A."/>
            <person name="Larimer J."/>
            <person name="McCowen C."/>
            <person name="Montmayeur A."/>
            <person name="Murphy C."/>
            <person name="Neiman D."/>
            <person name="Pearson M."/>
            <person name="Priest M."/>
            <person name="Roberts A."/>
            <person name="Saif S."/>
            <person name="Shea T."/>
            <person name="Sisk P."/>
            <person name="Sykes S."/>
            <person name="Wortman J."/>
            <person name="Nusbaum C."/>
            <person name="Birren B."/>
        </authorList>
    </citation>
    <scope>NUCLEOTIDE SEQUENCE [LARGE SCALE GENOMIC DNA]</scope>
    <source>
        <strain evidence="9 10">CCUG 37419</strain>
    </source>
</reference>
<dbReference type="PANTHER" id="PTHR43599">
    <property type="entry name" value="MULTIFUNCTIONAL PROTEIN ADE2"/>
    <property type="match status" value="1"/>
</dbReference>
<evidence type="ECO:0000256" key="7">
    <source>
        <dbReference type="ARBA" id="ARBA00048475"/>
    </source>
</evidence>
<dbReference type="PANTHER" id="PTHR43599:SF3">
    <property type="entry name" value="SI:DKEY-6E2.2"/>
    <property type="match status" value="1"/>
</dbReference>
<dbReference type="PATRIC" id="fig|883112.3.peg.1251"/>
<evidence type="ECO:0000256" key="2">
    <source>
        <dbReference type="ARBA" id="ARBA00012217"/>
    </source>
</evidence>
<dbReference type="EMBL" id="AGZE01000033">
    <property type="protein sequence ID" value="EKB54329.1"/>
    <property type="molecule type" value="Genomic_DNA"/>
</dbReference>
<gene>
    <name evidence="9" type="ORF">HMPREF9707_01257</name>
</gene>
<evidence type="ECO:0000313" key="10">
    <source>
        <dbReference type="Proteomes" id="UP000005147"/>
    </source>
</evidence>
<dbReference type="Gene3D" id="3.30.200.20">
    <property type="entry name" value="Phosphorylase Kinase, domain 1"/>
    <property type="match status" value="1"/>
</dbReference>
<dbReference type="AlphaFoldDB" id="K1ME80"/>
<keyword evidence="10" id="KW-1185">Reference proteome</keyword>
<evidence type="ECO:0000256" key="1">
    <source>
        <dbReference type="ARBA" id="ARBA00004672"/>
    </source>
</evidence>
<dbReference type="SUPFAM" id="SSF56104">
    <property type="entry name" value="SAICAR synthase-like"/>
    <property type="match status" value="1"/>
</dbReference>
<proteinExistence type="predicted"/>
<dbReference type="Proteomes" id="UP000005147">
    <property type="component" value="Unassembled WGS sequence"/>
</dbReference>
<keyword evidence="6" id="KW-0067">ATP-binding</keyword>
<accession>K1ME80</accession>
<dbReference type="Gene3D" id="3.30.470.20">
    <property type="entry name" value="ATP-grasp fold, B domain"/>
    <property type="match status" value="1"/>
</dbReference>
<protein>
    <recommendedName>
        <fullName evidence="2">phosphoribosylaminoimidazolesuccinocarboxamide synthase</fullName>
        <ecNumber evidence="2">6.3.2.6</ecNumber>
    </recommendedName>
</protein>
<dbReference type="GO" id="GO:0005524">
    <property type="term" value="F:ATP binding"/>
    <property type="evidence" value="ECO:0007669"/>
    <property type="project" value="UniProtKB-KW"/>
</dbReference>
<dbReference type="UniPathway" id="UPA00074">
    <property type="reaction ID" value="UER00131"/>
</dbReference>
<comment type="catalytic activity">
    <reaction evidence="7">
        <text>5-amino-1-(5-phospho-D-ribosyl)imidazole-4-carboxylate + L-aspartate + ATP = (2S)-2-[5-amino-1-(5-phospho-beta-D-ribosyl)imidazole-4-carboxamido]succinate + ADP + phosphate + 2 H(+)</text>
        <dbReference type="Rhea" id="RHEA:22628"/>
        <dbReference type="ChEBI" id="CHEBI:15378"/>
        <dbReference type="ChEBI" id="CHEBI:29991"/>
        <dbReference type="ChEBI" id="CHEBI:30616"/>
        <dbReference type="ChEBI" id="CHEBI:43474"/>
        <dbReference type="ChEBI" id="CHEBI:58443"/>
        <dbReference type="ChEBI" id="CHEBI:77657"/>
        <dbReference type="ChEBI" id="CHEBI:456216"/>
        <dbReference type="EC" id="6.3.2.6"/>
    </reaction>
</comment>
<evidence type="ECO:0000256" key="3">
    <source>
        <dbReference type="ARBA" id="ARBA00022598"/>
    </source>
</evidence>
<organism evidence="9 10">
    <name type="scientific">Falseniella ignava CCUG 37419</name>
    <dbReference type="NCBI Taxonomy" id="883112"/>
    <lineage>
        <taxon>Bacteria</taxon>
        <taxon>Bacillati</taxon>
        <taxon>Bacillota</taxon>
        <taxon>Bacilli</taxon>
        <taxon>Lactobacillales</taxon>
        <taxon>Aerococcaceae</taxon>
        <taxon>Falseniella</taxon>
    </lineage>
</organism>
<evidence type="ECO:0000256" key="4">
    <source>
        <dbReference type="ARBA" id="ARBA00022741"/>
    </source>
</evidence>
<dbReference type="InterPro" id="IPR050089">
    <property type="entry name" value="SAICAR_synthetase"/>
</dbReference>
<evidence type="ECO:0000256" key="5">
    <source>
        <dbReference type="ARBA" id="ARBA00022755"/>
    </source>
</evidence>
<dbReference type="HOGENOM" id="CLU_061495_0_0_9"/>
<feature type="domain" description="SAICAR synthetase/ADE2 N-terminal" evidence="8">
    <location>
        <begin position="4"/>
        <end position="214"/>
    </location>
</feature>
<comment type="caution">
    <text evidence="9">The sequence shown here is derived from an EMBL/GenBank/DDBJ whole genome shotgun (WGS) entry which is preliminary data.</text>
</comment>
<dbReference type="GO" id="GO:0004639">
    <property type="term" value="F:phosphoribosylaminoimidazolesuccinocarboxamide synthase activity"/>
    <property type="evidence" value="ECO:0007669"/>
    <property type="project" value="UniProtKB-EC"/>
</dbReference>
<dbReference type="STRING" id="883112.HMPREF9707_01257"/>
<dbReference type="eggNOG" id="COG0152">
    <property type="taxonomic scope" value="Bacteria"/>
</dbReference>
<dbReference type="InterPro" id="IPR028923">
    <property type="entry name" value="SAICAR_synt/ADE2_N"/>
</dbReference>
<dbReference type="GO" id="GO:0006189">
    <property type="term" value="P:'de novo' IMP biosynthetic process"/>
    <property type="evidence" value="ECO:0007669"/>
    <property type="project" value="UniProtKB-UniPathway"/>
</dbReference>
<keyword evidence="5" id="KW-0658">Purine biosynthesis</keyword>
<keyword evidence="4" id="KW-0547">Nucleotide-binding</keyword>
<dbReference type="EC" id="6.3.2.6" evidence="2"/>
<sequence length="228" mass="25664">MEAIYQGKTKDVLVADGKCYLKFKDDVTGTDGVIDTGGNEVAGSVEGSGLVNLKVSTFFFEEIEKRGIPTHYIASDFDQTLMEVKEATHFGHGLEVITRLKAVGSFIRRYGLYIEEGSDLDFYTEITLKDDQRNDPLIIKEGLVQLNIVTAEEYEQLIQLNKEITQIIRDILAENGLVLYDIKLEYGRDKETSEIILIDEVSGGNMRVYKDEEYVEPIDLINHINIGG</sequence>
<name>K1ME80_9LACT</name>
<comment type="pathway">
    <text evidence="1">Purine metabolism; IMP biosynthesis via de novo pathway; 5-amino-1-(5-phospho-D-ribosyl)imidazole-4-carboxamide from 5-amino-1-(5-phospho-D-ribosyl)imidazole-4-carboxylate: step 1/2.</text>
</comment>